<organism evidence="1">
    <name type="scientific">mine drainage metagenome</name>
    <dbReference type="NCBI Taxonomy" id="410659"/>
    <lineage>
        <taxon>unclassified sequences</taxon>
        <taxon>metagenomes</taxon>
        <taxon>ecological metagenomes</taxon>
    </lineage>
</organism>
<dbReference type="AlphaFoldDB" id="A0A1J5P0L9"/>
<comment type="caution">
    <text evidence="1">The sequence shown here is derived from an EMBL/GenBank/DDBJ whole genome shotgun (WGS) entry which is preliminary data.</text>
</comment>
<sequence>MGSGQRCSDDLLFPFDHSAVRTSAQSHDLMGWELQEGTGECGRNRGVANANFAERNQTMVGGKLGRERPPSLDERNDVGGFQGGCIYEIASKTLRTGVMNSRQ</sequence>
<reference evidence="1" key="1">
    <citation type="submission" date="2016-10" db="EMBL/GenBank/DDBJ databases">
        <title>Sequence of Gallionella enrichment culture.</title>
        <authorList>
            <person name="Poehlein A."/>
            <person name="Muehling M."/>
            <person name="Daniel R."/>
        </authorList>
    </citation>
    <scope>NUCLEOTIDE SEQUENCE</scope>
</reference>
<dbReference type="EMBL" id="MLJW01007989">
    <property type="protein sequence ID" value="OIQ64594.1"/>
    <property type="molecule type" value="Genomic_DNA"/>
</dbReference>
<name>A0A1J5P0L9_9ZZZZ</name>
<gene>
    <name evidence="1" type="ORF">GALL_538540</name>
</gene>
<protein>
    <submittedName>
        <fullName evidence="1">Uncharacterized protein</fullName>
    </submittedName>
</protein>
<proteinExistence type="predicted"/>
<accession>A0A1J5P0L9</accession>
<evidence type="ECO:0000313" key="1">
    <source>
        <dbReference type="EMBL" id="OIQ64594.1"/>
    </source>
</evidence>